<evidence type="ECO:0000313" key="2">
    <source>
        <dbReference type="EMBL" id="GIG17727.1"/>
    </source>
</evidence>
<dbReference type="RefSeq" id="WP_166386579.1">
    <property type="nucleotide sequence ID" value="NZ_BAAATT010000032.1"/>
</dbReference>
<name>A0A8J3LB72_9ACTN</name>
<reference evidence="2" key="1">
    <citation type="submission" date="2021-01" db="EMBL/GenBank/DDBJ databases">
        <title>Whole genome shotgun sequence of Catellatospora methionotrophica NBRC 14553.</title>
        <authorList>
            <person name="Komaki H."/>
            <person name="Tamura T."/>
        </authorList>
    </citation>
    <scope>NUCLEOTIDE SEQUENCE</scope>
    <source>
        <strain evidence="2">NBRC 14553</strain>
    </source>
</reference>
<keyword evidence="3" id="KW-1185">Reference proteome</keyword>
<comment type="caution">
    <text evidence="2">The sequence shown here is derived from an EMBL/GenBank/DDBJ whole genome shotgun (WGS) entry which is preliminary data.</text>
</comment>
<dbReference type="InterPro" id="IPR007569">
    <property type="entry name" value="DUF559"/>
</dbReference>
<dbReference type="Pfam" id="PF04480">
    <property type="entry name" value="DUF559"/>
    <property type="match status" value="1"/>
</dbReference>
<sequence length="332" mass="36780">MAALWITRVSSTDHRRLVDRTSSSADAAGMRPELNELMRAGAGLSTRAALTGALHEHVLAYAVQAGHVTRPLPRTFLLPEALDDWEVVLRAALVYAGPPVAVSHLSALRVWGLPVPDDSWIHLLTGDSRHLRGALGVKVHRREDFTVEPPCVVTRAGLPVVRLEAAIVDSWPLLHGDARRAPAITAVSSRMTTPERLAEELQRTPRLAGRRHLAQLLERLAAGCHSPLELWGYDRVFHGRAFSRLRRQVQVMLGGRAVYLDILDDESGLNIELDGTAYHSSLRDRERDLRRDAALTAMGFTVVRFTGARLLREPDAVRAEVAQMMSHRSRCT</sequence>
<evidence type="ECO:0000313" key="3">
    <source>
        <dbReference type="Proteomes" id="UP000660339"/>
    </source>
</evidence>
<dbReference type="EMBL" id="BONJ01000035">
    <property type="protein sequence ID" value="GIG17727.1"/>
    <property type="molecule type" value="Genomic_DNA"/>
</dbReference>
<dbReference type="AlphaFoldDB" id="A0A8J3LB72"/>
<protein>
    <recommendedName>
        <fullName evidence="1">DUF559 domain-containing protein</fullName>
    </recommendedName>
</protein>
<proteinExistence type="predicted"/>
<organism evidence="2 3">
    <name type="scientific">Catellatospora methionotrophica</name>
    <dbReference type="NCBI Taxonomy" id="121620"/>
    <lineage>
        <taxon>Bacteria</taxon>
        <taxon>Bacillati</taxon>
        <taxon>Actinomycetota</taxon>
        <taxon>Actinomycetes</taxon>
        <taxon>Micromonosporales</taxon>
        <taxon>Micromonosporaceae</taxon>
        <taxon>Catellatospora</taxon>
    </lineage>
</organism>
<accession>A0A8J3LB72</accession>
<feature type="domain" description="DUF559" evidence="1">
    <location>
        <begin position="240"/>
        <end position="324"/>
    </location>
</feature>
<gene>
    <name evidence="2" type="ORF">Cme02nite_60590</name>
</gene>
<dbReference type="SUPFAM" id="SSF52980">
    <property type="entry name" value="Restriction endonuclease-like"/>
    <property type="match status" value="1"/>
</dbReference>
<dbReference type="Gene3D" id="3.40.960.10">
    <property type="entry name" value="VSR Endonuclease"/>
    <property type="match status" value="1"/>
</dbReference>
<dbReference type="Proteomes" id="UP000660339">
    <property type="component" value="Unassembled WGS sequence"/>
</dbReference>
<dbReference type="InterPro" id="IPR011335">
    <property type="entry name" value="Restrct_endonuc-II-like"/>
</dbReference>
<evidence type="ECO:0000259" key="1">
    <source>
        <dbReference type="Pfam" id="PF04480"/>
    </source>
</evidence>